<feature type="transmembrane region" description="Helical" evidence="7">
    <location>
        <begin position="202"/>
        <end position="219"/>
    </location>
</feature>
<evidence type="ECO:0000313" key="8">
    <source>
        <dbReference type="EMBL" id="MDV2911077.1"/>
    </source>
</evidence>
<dbReference type="Gene3D" id="1.20.1740.10">
    <property type="entry name" value="Amino acid/polyamine transporter I"/>
    <property type="match status" value="1"/>
</dbReference>
<evidence type="ECO:0000256" key="3">
    <source>
        <dbReference type="ARBA" id="ARBA00022475"/>
    </source>
</evidence>
<gene>
    <name evidence="8" type="ORF">R0H03_04245</name>
</gene>
<dbReference type="PANTHER" id="PTHR42770">
    <property type="entry name" value="AMINO ACID TRANSPORTER-RELATED"/>
    <property type="match status" value="1"/>
</dbReference>
<keyword evidence="5 7" id="KW-1133">Transmembrane helix</keyword>
<reference evidence="8" key="2">
    <citation type="submission" date="2023-10" db="EMBL/GenBank/DDBJ databases">
        <authorList>
            <person name="Khurajog B."/>
        </authorList>
    </citation>
    <scope>NUCLEOTIDE SEQUENCE</scope>
    <source>
        <strain evidence="8">BF14</strain>
    </source>
</reference>
<comment type="caution">
    <text evidence="8">The sequence shown here is derived from an EMBL/GenBank/DDBJ whole genome shotgun (WGS) entry which is preliminary data.</text>
</comment>
<keyword evidence="3" id="KW-1003">Cell membrane</keyword>
<name>A0AAW8YNN6_PEDAC</name>
<evidence type="ECO:0000313" key="9">
    <source>
        <dbReference type="Proteomes" id="UP001280415"/>
    </source>
</evidence>
<feature type="transmembrane region" description="Helical" evidence="7">
    <location>
        <begin position="240"/>
        <end position="262"/>
    </location>
</feature>
<reference evidence="8" key="1">
    <citation type="journal article" date="2023" name="PeerJ">
        <title>Selection and evaluation of lactic acid bacteria from chicken feces in Thailand as potential probiotics.</title>
        <authorList>
            <person name="Khurajog B."/>
            <person name="Disastra Y."/>
            <person name="Lawwyne L.D."/>
            <person name="Sirichokchatchawan W."/>
            <person name="Niyomtham W."/>
            <person name="Yindee J."/>
            <person name="Hampson D.J."/>
            <person name="Prapasarakul N."/>
        </authorList>
    </citation>
    <scope>NUCLEOTIDE SEQUENCE</scope>
    <source>
        <strain evidence="8">BF14</strain>
    </source>
</reference>
<feature type="transmembrane region" description="Helical" evidence="7">
    <location>
        <begin position="345"/>
        <end position="367"/>
    </location>
</feature>
<feature type="transmembrane region" description="Helical" evidence="7">
    <location>
        <begin position="12"/>
        <end position="30"/>
    </location>
</feature>
<evidence type="ECO:0000256" key="7">
    <source>
        <dbReference type="SAM" id="Phobius"/>
    </source>
</evidence>
<evidence type="ECO:0000256" key="1">
    <source>
        <dbReference type="ARBA" id="ARBA00004651"/>
    </source>
</evidence>
<comment type="subcellular location">
    <subcellularLocation>
        <location evidence="1">Cell membrane</location>
        <topology evidence="1">Multi-pass membrane protein</topology>
    </subcellularLocation>
</comment>
<dbReference type="InterPro" id="IPR002293">
    <property type="entry name" value="AA/rel_permease1"/>
</dbReference>
<feature type="transmembrane region" description="Helical" evidence="7">
    <location>
        <begin position="417"/>
        <end position="436"/>
    </location>
</feature>
<evidence type="ECO:0000256" key="4">
    <source>
        <dbReference type="ARBA" id="ARBA00022692"/>
    </source>
</evidence>
<feature type="transmembrane region" description="Helical" evidence="7">
    <location>
        <begin position="448"/>
        <end position="473"/>
    </location>
</feature>
<sequence length="481" mass="53576">METTGNNRNFRWYNIALISFTAVWGLNNVVNNFANQGLVVIVSWILIMALYFIPYTLMVGQLGATFQDAEGGVSSWMKELSTSRWAYLAAWTYWIVHVPYLAQKPQAILIGFSWLFQSNGNFVNQTPSYVVQALSLVIFLIFLWMATKGVTTLNRVGSIAGIGMFTMSILFIILGLAAPFIAHSSIATAHMDQVSTYMPKFNFNYFTTISMLVFAVGGAEKISPYVNKTRNPSKEFPLGMILLAIMVALSAVLGSFAMGMIFDADHIPNDLMANGSYTAFQILGNYFHVGNLLTWIFAISNILSTSAALAISVDAPLRIFLNDADKNFVPASLRRKNKNGIAINGYKLTGILVSIIIIVPALGIGGMNDLYNWLMNLNSVVMPMRYLWVFVAYMLLSKQIKKFNSDYVFVKNSKIGFAFGLWCFLFTAFACILGVIPKIDYAANPTTWWFQLAMNIITPFVLIALGVIMPMIAKRQVKEEL</sequence>
<dbReference type="EMBL" id="JAWJAX010000003">
    <property type="protein sequence ID" value="MDV2911077.1"/>
    <property type="molecule type" value="Genomic_DNA"/>
</dbReference>
<dbReference type="RefSeq" id="WP_002831323.1">
    <property type="nucleotide sequence ID" value="NZ_BMWN01000001.1"/>
</dbReference>
<dbReference type="PANTHER" id="PTHR42770:SF15">
    <property type="entry name" value="GLUTAMATE_GAMMA-AMINOBUTYRATE ANTIPORTER-RELATED"/>
    <property type="match status" value="1"/>
</dbReference>
<accession>A0AAW8YNN6</accession>
<dbReference type="Proteomes" id="UP001280415">
    <property type="component" value="Unassembled WGS sequence"/>
</dbReference>
<dbReference type="Pfam" id="PF13520">
    <property type="entry name" value="AA_permease_2"/>
    <property type="match status" value="1"/>
</dbReference>
<keyword evidence="4 7" id="KW-0812">Transmembrane</keyword>
<feature type="transmembrane region" description="Helical" evidence="7">
    <location>
        <begin position="129"/>
        <end position="147"/>
    </location>
</feature>
<dbReference type="PIRSF" id="PIRSF006060">
    <property type="entry name" value="AA_transporter"/>
    <property type="match status" value="1"/>
</dbReference>
<evidence type="ECO:0000256" key="5">
    <source>
        <dbReference type="ARBA" id="ARBA00022989"/>
    </source>
</evidence>
<dbReference type="InterPro" id="IPR050367">
    <property type="entry name" value="APC_superfamily"/>
</dbReference>
<organism evidence="8 9">
    <name type="scientific">Pediococcus acidilactici</name>
    <dbReference type="NCBI Taxonomy" id="1254"/>
    <lineage>
        <taxon>Bacteria</taxon>
        <taxon>Bacillati</taxon>
        <taxon>Bacillota</taxon>
        <taxon>Bacilli</taxon>
        <taxon>Lactobacillales</taxon>
        <taxon>Lactobacillaceae</taxon>
        <taxon>Pediococcus</taxon>
        <taxon>Pediococcus acidilactici group</taxon>
    </lineage>
</organism>
<feature type="transmembrane region" description="Helical" evidence="7">
    <location>
        <begin position="373"/>
        <end position="396"/>
    </location>
</feature>
<keyword evidence="2" id="KW-0813">Transport</keyword>
<feature type="transmembrane region" description="Helical" evidence="7">
    <location>
        <begin position="159"/>
        <end position="182"/>
    </location>
</feature>
<proteinExistence type="predicted"/>
<dbReference type="GO" id="GO:0005886">
    <property type="term" value="C:plasma membrane"/>
    <property type="evidence" value="ECO:0007669"/>
    <property type="project" value="UniProtKB-SubCell"/>
</dbReference>
<keyword evidence="6 7" id="KW-0472">Membrane</keyword>
<protein>
    <submittedName>
        <fullName evidence="8">Amino acid permease</fullName>
    </submittedName>
</protein>
<dbReference type="GO" id="GO:0022857">
    <property type="term" value="F:transmembrane transporter activity"/>
    <property type="evidence" value="ECO:0007669"/>
    <property type="project" value="InterPro"/>
</dbReference>
<dbReference type="AlphaFoldDB" id="A0AAW8YNN6"/>
<evidence type="ECO:0000256" key="6">
    <source>
        <dbReference type="ARBA" id="ARBA00023136"/>
    </source>
</evidence>
<evidence type="ECO:0000256" key="2">
    <source>
        <dbReference type="ARBA" id="ARBA00022448"/>
    </source>
</evidence>
<feature type="transmembrane region" description="Helical" evidence="7">
    <location>
        <begin position="36"/>
        <end position="57"/>
    </location>
</feature>